<dbReference type="Gene3D" id="3.30.70.240">
    <property type="match status" value="1"/>
</dbReference>
<dbReference type="NCBIfam" id="TIGR00257">
    <property type="entry name" value="IMPACT_YIGZ"/>
    <property type="match status" value="1"/>
</dbReference>
<reference evidence="5" key="1">
    <citation type="submission" date="2018-08" db="EMBL/GenBank/DDBJ databases">
        <authorList>
            <person name="Grouzdev D.S."/>
            <person name="Krutkina M.S."/>
        </authorList>
    </citation>
    <scope>NUCLEOTIDE SEQUENCE [LARGE SCALE GENOMIC DNA]</scope>
    <source>
        <strain evidence="5">4-11</strain>
    </source>
</reference>
<evidence type="ECO:0000313" key="4">
    <source>
        <dbReference type="EMBL" id="RFU96047.1"/>
    </source>
</evidence>
<sequence length="199" mass="22045">MRILKERAQCEIEVKKSRFIAIAQPVQALSQIKDFVTETRANHPGANHVVHAAVIGPKGDLYSYSDDHEPKNTAGRPALEVLKGSAVTNILILIVRYFGGTLLGTGGLVKAYGDSAKELLSIIKTEELIEKMRFSFTIPYNLYELVKIDLNLLEADIEHEEFTTDVTISGTLPKTNAEHIFSRIRERSGGQCSVSFTDL</sequence>
<keyword evidence="5" id="KW-1185">Reference proteome</keyword>
<evidence type="ECO:0000259" key="3">
    <source>
        <dbReference type="Pfam" id="PF09186"/>
    </source>
</evidence>
<dbReference type="SUPFAM" id="SSF54980">
    <property type="entry name" value="EF-G C-terminal domain-like"/>
    <property type="match status" value="1"/>
</dbReference>
<feature type="domain" description="Impact N-terminal" evidence="2">
    <location>
        <begin position="15"/>
        <end position="120"/>
    </location>
</feature>
<dbReference type="RefSeq" id="WP_117328865.1">
    <property type="nucleotide sequence ID" value="NZ_QUWK01000001.1"/>
</dbReference>
<dbReference type="InterPro" id="IPR035647">
    <property type="entry name" value="EFG_III/V"/>
</dbReference>
<dbReference type="GO" id="GO:0005737">
    <property type="term" value="C:cytoplasm"/>
    <property type="evidence" value="ECO:0007669"/>
    <property type="project" value="TreeGrafter"/>
</dbReference>
<feature type="domain" description="UPF0029" evidence="3">
    <location>
        <begin position="137"/>
        <end position="191"/>
    </location>
</feature>
<protein>
    <submittedName>
        <fullName evidence="4">YigZ family protein</fullName>
    </submittedName>
</protein>
<dbReference type="PANTHER" id="PTHR16301">
    <property type="entry name" value="IMPACT-RELATED"/>
    <property type="match status" value="1"/>
</dbReference>
<evidence type="ECO:0000313" key="5">
    <source>
        <dbReference type="Proteomes" id="UP000264002"/>
    </source>
</evidence>
<dbReference type="InterPro" id="IPR001498">
    <property type="entry name" value="Impact_N"/>
</dbReference>
<name>A0A372MJS3_9SPIR</name>
<evidence type="ECO:0000259" key="2">
    <source>
        <dbReference type="Pfam" id="PF01205"/>
    </source>
</evidence>
<organism evidence="4 5">
    <name type="scientific">Sphaerochaeta halotolerans</name>
    <dbReference type="NCBI Taxonomy" id="2293840"/>
    <lineage>
        <taxon>Bacteria</taxon>
        <taxon>Pseudomonadati</taxon>
        <taxon>Spirochaetota</taxon>
        <taxon>Spirochaetia</taxon>
        <taxon>Spirochaetales</taxon>
        <taxon>Sphaerochaetaceae</taxon>
        <taxon>Sphaerochaeta</taxon>
    </lineage>
</organism>
<dbReference type="AlphaFoldDB" id="A0A372MJS3"/>
<gene>
    <name evidence="4" type="ORF">DYP60_00215</name>
</gene>
<accession>A0A372MJS3</accession>
<dbReference type="SUPFAM" id="SSF54211">
    <property type="entry name" value="Ribosomal protein S5 domain 2-like"/>
    <property type="match status" value="1"/>
</dbReference>
<reference evidence="4 5" key="2">
    <citation type="submission" date="2018-09" db="EMBL/GenBank/DDBJ databases">
        <title>Genome of Sphaerochaeta halotolerans strain 4-11.</title>
        <authorList>
            <person name="Nazina T.N."/>
            <person name="Sokolova D.S."/>
        </authorList>
    </citation>
    <scope>NUCLEOTIDE SEQUENCE [LARGE SCALE GENOMIC DNA]</scope>
    <source>
        <strain evidence="4 5">4-11</strain>
    </source>
</reference>
<dbReference type="PANTHER" id="PTHR16301:SF20">
    <property type="entry name" value="IMPACT FAMILY MEMBER YIGZ"/>
    <property type="match status" value="1"/>
</dbReference>
<dbReference type="Proteomes" id="UP000264002">
    <property type="component" value="Unassembled WGS sequence"/>
</dbReference>
<dbReference type="Pfam" id="PF09186">
    <property type="entry name" value="DUF1949"/>
    <property type="match status" value="1"/>
</dbReference>
<dbReference type="InterPro" id="IPR036956">
    <property type="entry name" value="Impact_N_sf"/>
</dbReference>
<comment type="similarity">
    <text evidence="1">Belongs to the IMPACT family.</text>
</comment>
<dbReference type="GO" id="GO:0006446">
    <property type="term" value="P:regulation of translational initiation"/>
    <property type="evidence" value="ECO:0007669"/>
    <property type="project" value="TreeGrafter"/>
</dbReference>
<comment type="caution">
    <text evidence="4">The sequence shown here is derived from an EMBL/GenBank/DDBJ whole genome shotgun (WGS) entry which is preliminary data.</text>
</comment>
<evidence type="ECO:0000256" key="1">
    <source>
        <dbReference type="ARBA" id="ARBA00007665"/>
    </source>
</evidence>
<proteinExistence type="inferred from homology"/>
<dbReference type="EMBL" id="QUWK01000001">
    <property type="protein sequence ID" value="RFU96047.1"/>
    <property type="molecule type" value="Genomic_DNA"/>
</dbReference>
<dbReference type="Pfam" id="PF01205">
    <property type="entry name" value="Impact_N"/>
    <property type="match status" value="1"/>
</dbReference>
<dbReference type="InterPro" id="IPR020568">
    <property type="entry name" value="Ribosomal_Su5_D2-typ_SF"/>
</dbReference>
<dbReference type="Gene3D" id="3.30.230.30">
    <property type="entry name" value="Impact, N-terminal domain"/>
    <property type="match status" value="1"/>
</dbReference>
<dbReference type="InterPro" id="IPR023582">
    <property type="entry name" value="Impact"/>
</dbReference>
<dbReference type="InterPro" id="IPR015796">
    <property type="entry name" value="Impact_YigZ-like"/>
</dbReference>
<dbReference type="InterPro" id="IPR015269">
    <property type="entry name" value="UPF0029_Impact_C"/>
</dbReference>